<dbReference type="AlphaFoldDB" id="A0AAE3MHN9"/>
<name>A0AAE3MHN9_9BACT</name>
<gene>
    <name evidence="1" type="ORF">OM074_20585</name>
</gene>
<protein>
    <recommendedName>
        <fullName evidence="3">PD-(D/E)XK nuclease family transposase</fullName>
    </recommendedName>
</protein>
<evidence type="ECO:0000313" key="1">
    <source>
        <dbReference type="EMBL" id="MCW3808033.1"/>
    </source>
</evidence>
<dbReference type="Proteomes" id="UP001207408">
    <property type="component" value="Unassembled WGS sequence"/>
</dbReference>
<dbReference type="EMBL" id="JAPDPI010000081">
    <property type="protein sequence ID" value="MCW3808033.1"/>
    <property type="molecule type" value="Genomic_DNA"/>
</dbReference>
<organism evidence="1 2">
    <name type="scientific">Plebeiibacterium marinum</name>
    <dbReference type="NCBI Taxonomy" id="2992111"/>
    <lineage>
        <taxon>Bacteria</taxon>
        <taxon>Pseudomonadati</taxon>
        <taxon>Bacteroidota</taxon>
        <taxon>Bacteroidia</taxon>
        <taxon>Marinilabiliales</taxon>
        <taxon>Marinilabiliaceae</taxon>
        <taxon>Plebeiibacterium</taxon>
    </lineage>
</organism>
<comment type="caution">
    <text evidence="1">The sequence shown here is derived from an EMBL/GenBank/DDBJ whole genome shotgun (WGS) entry which is preliminary data.</text>
</comment>
<evidence type="ECO:0000313" key="2">
    <source>
        <dbReference type="Proteomes" id="UP001207408"/>
    </source>
</evidence>
<proteinExistence type="predicted"/>
<dbReference type="RefSeq" id="WP_301202571.1">
    <property type="nucleotide sequence ID" value="NZ_JAPDPI010000081.1"/>
</dbReference>
<reference evidence="1" key="1">
    <citation type="submission" date="2022-10" db="EMBL/GenBank/DDBJ databases">
        <authorList>
            <person name="Yu W.X."/>
        </authorList>
    </citation>
    <scope>NUCLEOTIDE SEQUENCE</scope>
    <source>
        <strain evidence="1">D04</strain>
    </source>
</reference>
<evidence type="ECO:0008006" key="3">
    <source>
        <dbReference type="Google" id="ProtNLM"/>
    </source>
</evidence>
<keyword evidence="2" id="KW-1185">Reference proteome</keyword>
<accession>A0AAE3MHN9</accession>
<sequence>MTNRNLIRFDWAIKRLLRNKADFYVLEGFLSELLKEDISIENILESESNQQIESDKFNRVDILKLSAKQTELLGGKIEPFQIFPEYYVIKVNKFDDVAKDTLDEWIYYLKNNEIKDEFTAKGIEKAKELWRVDKLSEDEQKNYFRHIEDLRYGASMAWTMKVDAEDRVKKQKAIEIARTLLEKGISKDIIKDSTGLSDSEIDEL</sequence>